<feature type="transmembrane region" description="Helical" evidence="6">
    <location>
        <begin position="79"/>
        <end position="101"/>
    </location>
</feature>
<dbReference type="InterPro" id="IPR050833">
    <property type="entry name" value="Poly_Biosynth_Transport"/>
</dbReference>
<evidence type="ECO:0000313" key="8">
    <source>
        <dbReference type="Proteomes" id="UP000177371"/>
    </source>
</evidence>
<evidence type="ECO:0000256" key="2">
    <source>
        <dbReference type="ARBA" id="ARBA00022475"/>
    </source>
</evidence>
<feature type="transmembrane region" description="Helical" evidence="6">
    <location>
        <begin position="427"/>
        <end position="445"/>
    </location>
</feature>
<organism evidence="7 8">
    <name type="scientific">candidate division WWE3 bacterium RBG_16_37_10</name>
    <dbReference type="NCBI Taxonomy" id="1802610"/>
    <lineage>
        <taxon>Bacteria</taxon>
        <taxon>Katanobacteria</taxon>
    </lineage>
</organism>
<feature type="transmembrane region" description="Helical" evidence="6">
    <location>
        <begin position="148"/>
        <end position="169"/>
    </location>
</feature>
<dbReference type="GO" id="GO:0005886">
    <property type="term" value="C:plasma membrane"/>
    <property type="evidence" value="ECO:0007669"/>
    <property type="project" value="UniProtKB-SubCell"/>
</dbReference>
<feature type="transmembrane region" description="Helical" evidence="6">
    <location>
        <begin position="366"/>
        <end position="384"/>
    </location>
</feature>
<feature type="transmembrane region" description="Helical" evidence="6">
    <location>
        <begin position="396"/>
        <end position="415"/>
    </location>
</feature>
<evidence type="ECO:0000256" key="5">
    <source>
        <dbReference type="ARBA" id="ARBA00023136"/>
    </source>
</evidence>
<feature type="transmembrane region" description="Helical" evidence="6">
    <location>
        <begin position="216"/>
        <end position="234"/>
    </location>
</feature>
<evidence type="ECO:0000313" key="7">
    <source>
        <dbReference type="EMBL" id="OGC50032.1"/>
    </source>
</evidence>
<dbReference type="PANTHER" id="PTHR30250:SF26">
    <property type="entry name" value="PSMA PROTEIN"/>
    <property type="match status" value="1"/>
</dbReference>
<feature type="transmembrane region" description="Helical" evidence="6">
    <location>
        <begin position="39"/>
        <end position="59"/>
    </location>
</feature>
<evidence type="ECO:0000256" key="3">
    <source>
        <dbReference type="ARBA" id="ARBA00022692"/>
    </source>
</evidence>
<evidence type="ECO:0000256" key="6">
    <source>
        <dbReference type="SAM" id="Phobius"/>
    </source>
</evidence>
<dbReference type="Pfam" id="PF13440">
    <property type="entry name" value="Polysacc_synt_3"/>
    <property type="match status" value="1"/>
</dbReference>
<keyword evidence="3 6" id="KW-0812">Transmembrane</keyword>
<keyword evidence="2" id="KW-1003">Cell membrane</keyword>
<dbReference type="AlphaFoldDB" id="A0A1F4UYR0"/>
<evidence type="ECO:0000256" key="1">
    <source>
        <dbReference type="ARBA" id="ARBA00004651"/>
    </source>
</evidence>
<dbReference type="Proteomes" id="UP000177371">
    <property type="component" value="Unassembled WGS sequence"/>
</dbReference>
<evidence type="ECO:0008006" key="9">
    <source>
        <dbReference type="Google" id="ProtNLM"/>
    </source>
</evidence>
<dbReference type="STRING" id="1802610.A2W32_03305"/>
<proteinExistence type="predicted"/>
<feature type="transmembrane region" description="Helical" evidence="6">
    <location>
        <begin position="240"/>
        <end position="261"/>
    </location>
</feature>
<keyword evidence="4 6" id="KW-1133">Transmembrane helix</keyword>
<protein>
    <recommendedName>
        <fullName evidence="9">Polysaccharide biosynthesis protein C-terminal domain-containing protein</fullName>
    </recommendedName>
</protein>
<feature type="transmembrane region" description="Helical" evidence="6">
    <location>
        <begin position="175"/>
        <end position="195"/>
    </location>
</feature>
<gene>
    <name evidence="7" type="ORF">A2W32_03305</name>
</gene>
<comment type="subcellular location">
    <subcellularLocation>
        <location evidence="1">Cell membrane</location>
        <topology evidence="1">Multi-pass membrane protein</topology>
    </subcellularLocation>
</comment>
<comment type="caution">
    <text evidence="7">The sequence shown here is derived from an EMBL/GenBank/DDBJ whole genome shotgun (WGS) entry which is preliminary data.</text>
</comment>
<feature type="transmembrane region" description="Helical" evidence="6">
    <location>
        <begin position="335"/>
        <end position="354"/>
    </location>
</feature>
<feature type="transmembrane region" description="Helical" evidence="6">
    <location>
        <begin position="298"/>
        <end position="315"/>
    </location>
</feature>
<keyword evidence="5 6" id="KW-0472">Membrane</keyword>
<name>A0A1F4UYR0_UNCKA</name>
<feature type="transmembrane region" description="Helical" evidence="6">
    <location>
        <begin position="12"/>
        <end position="33"/>
    </location>
</feature>
<accession>A0A1F4UYR0</accession>
<feature type="transmembrane region" description="Helical" evidence="6">
    <location>
        <begin position="451"/>
        <end position="469"/>
    </location>
</feature>
<sequence>MKELTKWQVISFISRGVAMALGIIQSFFIVRLLTVAEYGLVQLAASIGGAFGIYQHLGLASGSTREISAAKDDTEIFKIFITALVIRYVVTVPLVLFLFLSANNLAVNAYNDESLILPIKIYALVLIFQGVQSILNSVISGTKRFKHLFLFQSGIAIVSVLLFIPLVYFYKVNGYFYALAIFNLVSSTILAYLAFRPLKGKLVFPSKSDFKALFKELLSISLAIYFVKILYTWWEKSGPLLLGFEVTKETVGIFAFSMLYAKKLMNISDAVTDVNLPVLSEKYVNDTSSFIKMFSDNFNKIYILVIFVASGAVYWSKDVIRLLVGGDKYNDSFPYILPLVFAFVFYSFINIIKSSVIIPAKLVKELISSFVVLLISTVLFFVLTNENLGSLPSMSYAMLLGSALCMVFMVFISQYRLRFKFINHDHVLLIIQGFTIAWVGAGYVLLDGHPLSFVLKVVLFALFMFLLFLGARISNFISKDDLEFAVDKIHRMLGKTK</sequence>
<feature type="transmembrane region" description="Helical" evidence="6">
    <location>
        <begin position="121"/>
        <end position="139"/>
    </location>
</feature>
<dbReference type="EMBL" id="MEUT01000041">
    <property type="protein sequence ID" value="OGC50032.1"/>
    <property type="molecule type" value="Genomic_DNA"/>
</dbReference>
<dbReference type="PANTHER" id="PTHR30250">
    <property type="entry name" value="PST FAMILY PREDICTED COLANIC ACID TRANSPORTER"/>
    <property type="match status" value="1"/>
</dbReference>
<evidence type="ECO:0000256" key="4">
    <source>
        <dbReference type="ARBA" id="ARBA00022989"/>
    </source>
</evidence>
<reference evidence="7 8" key="1">
    <citation type="journal article" date="2016" name="Nat. Commun.">
        <title>Thousands of microbial genomes shed light on interconnected biogeochemical processes in an aquifer system.</title>
        <authorList>
            <person name="Anantharaman K."/>
            <person name="Brown C.T."/>
            <person name="Hug L.A."/>
            <person name="Sharon I."/>
            <person name="Castelle C.J."/>
            <person name="Probst A.J."/>
            <person name="Thomas B.C."/>
            <person name="Singh A."/>
            <person name="Wilkins M.J."/>
            <person name="Karaoz U."/>
            <person name="Brodie E.L."/>
            <person name="Williams K.H."/>
            <person name="Hubbard S.S."/>
            <person name="Banfield J.F."/>
        </authorList>
    </citation>
    <scope>NUCLEOTIDE SEQUENCE [LARGE SCALE GENOMIC DNA]</scope>
</reference>